<proteinExistence type="inferred from homology"/>
<feature type="domain" description="Protein kinase" evidence="6">
    <location>
        <begin position="658"/>
        <end position="911"/>
    </location>
</feature>
<dbReference type="Gene3D" id="1.10.510.10">
    <property type="entry name" value="Transferase(Phosphotransferase) domain 1"/>
    <property type="match status" value="2"/>
</dbReference>
<dbReference type="InterPro" id="IPR008271">
    <property type="entry name" value="Ser/Thr_kinase_AS"/>
</dbReference>
<evidence type="ECO:0000313" key="7">
    <source>
        <dbReference type="EMBL" id="KAG0263922.1"/>
    </source>
</evidence>
<evidence type="ECO:0000256" key="5">
    <source>
        <dbReference type="PROSITE-ProRule" id="PRU10141"/>
    </source>
</evidence>
<keyword evidence="1" id="KW-0418">Kinase</keyword>
<dbReference type="InterPro" id="IPR017441">
    <property type="entry name" value="Protein_kinase_ATP_BS"/>
</dbReference>
<sequence>MISQTILGNGDKNLRLIGAGAYGSVYGAHWKGRKVAVKELHVVEDDVHRTPDMQNEIEILKRLKCRHIIQFFGTEYHLGKLVIIMDFADGGSLAGAIDRRELADWSTKTRIYQEIARGLAYIHHEGIIHRDLKSMNVLLTYHKEVKLCDFGLAKIKAQSGLMSTTLKGTYRWMAPELFTLTPKYSFKSDMYALGMVMWEMAANCTMPFKEQADNHTVMTFVTKGEREQLPFDTPAEYRMWVTRCWAESADERPEAREMEGPNSIPDIAETSGSFRSTVNLTENLTDNLLAADSPVSSGDTRVTTGATGHAVYDMEALRKRAQSGDVEAQVVLASKYESGDGVDQSDVEAFQWYLRAAAQESMEAQYKIGFLFSHGRGAEKNTQAALSWTQLAAGRGHPAAQRALGRMYECGQGVAINHDEAMSLYRKSAEGGDKEAQSLLGTKYYDGIGVDRNYAEAAWWFQKSAKQGDATVQCNLGLMFHTGQGVQQDYDKAVSWYRKSAKQGNTTAQYNLGVMYSKGHGVTKNEVEAARWYLQAAEKGNATAQRSLGLIFSRGQGVDQDYNVAASWFKRAAEQGNTTAQCDLGAMYSKGLGVTQNFDEARGWYLKAAEQGNAGAQYNLGMMHENGRGVPKDKKVAIQWYKRAAIQEYEPALERSSLTVHTLIGAGGYGQVYHATWKKRKVAVKKFFVVQDDVQQTADIQREVDILKTLVDRHIIQFYGTVFHEGMLVVIMDYAEGGSLQRAINNRKLADWSVKTRIAQEIAQGLSFIHEEGVIHRDLKSLNVLLTRLMEVKLCDFGLATVKVRSAAMSTTLKGTFRWMAPELFALKPKYSTKSDMYALGMVMWEMAANCTMPFKEQADNHTVMTFVTKGEREQLPDDTPDDYRKWVERCWAQDPLERPEASEMVVEEEVPDAATDQVGAEMSMLSLTNIPGMSISLPLSEGTTQTAVDNVEALRTRAGGGDVDAQMALAEMYAKGAGIARDASQAFNWYLRAAEQGSIEAQWKTGFSFYYGRGTPQDNKAAESWIRKAAESGHPEAENELGRMYAKGHGVAQDSAMAMSWYLKAATKGNATAQWNLGYRYEHGDGVDEDDAEAVSWYRKSAEQENSMAQYRLALCYDNGTGVDQDSVQAVFWFRKAAEHGSAAAQYQLGLSYDNGEGVEQDDVLAASWYLKAAKQGFAAAQYNLGLMYDNGQGVEQSYSTARSWYLRSANQGSKDAQYNLGWMYDNGEGVDRDYYEAASWYQKSADKGHAEAQFNLGLMYQDGRGVGKDVQQAIHWYQKAADQGDDDAKQRIKELQGLE</sequence>
<dbReference type="PROSITE" id="PS50011">
    <property type="entry name" value="PROTEIN_KINASE_DOM"/>
    <property type="match status" value="2"/>
</dbReference>
<name>A0A9P6Q9Z1_9FUNG</name>
<protein>
    <recommendedName>
        <fullName evidence="6">Protein kinase domain-containing protein</fullName>
    </recommendedName>
</protein>
<feature type="binding site" evidence="5">
    <location>
        <position position="686"/>
    </location>
    <ligand>
        <name>ATP</name>
        <dbReference type="ChEBI" id="CHEBI:30616"/>
    </ligand>
</feature>
<dbReference type="Gene3D" id="3.30.200.20">
    <property type="entry name" value="Phosphorylase Kinase, domain 1"/>
    <property type="match status" value="1"/>
</dbReference>
<dbReference type="PROSITE" id="PS00108">
    <property type="entry name" value="PROTEIN_KINASE_ST"/>
    <property type="match status" value="2"/>
</dbReference>
<dbReference type="Proteomes" id="UP000807716">
    <property type="component" value="Unassembled WGS sequence"/>
</dbReference>
<evidence type="ECO:0000256" key="3">
    <source>
        <dbReference type="ARBA" id="ARBA00022840"/>
    </source>
</evidence>
<keyword evidence="1" id="KW-0808">Transferase</keyword>
<dbReference type="Pfam" id="PF08238">
    <property type="entry name" value="Sel1"/>
    <property type="match status" value="18"/>
</dbReference>
<dbReference type="SMART" id="SM00671">
    <property type="entry name" value="SEL1"/>
    <property type="match status" value="18"/>
</dbReference>
<evidence type="ECO:0000256" key="2">
    <source>
        <dbReference type="ARBA" id="ARBA00022741"/>
    </source>
</evidence>
<dbReference type="PANTHER" id="PTHR11102:SF160">
    <property type="entry name" value="ERAD-ASSOCIATED E3 UBIQUITIN-PROTEIN LIGASE COMPONENT HRD3"/>
    <property type="match status" value="1"/>
</dbReference>
<dbReference type="SUPFAM" id="SSF81901">
    <property type="entry name" value="HCP-like"/>
    <property type="match status" value="4"/>
</dbReference>
<dbReference type="SUPFAM" id="SSF56112">
    <property type="entry name" value="Protein kinase-like (PK-like)"/>
    <property type="match status" value="2"/>
</dbReference>
<dbReference type="Pfam" id="PF07714">
    <property type="entry name" value="PK_Tyr_Ser-Thr"/>
    <property type="match status" value="2"/>
</dbReference>
<dbReference type="GO" id="GO:0004674">
    <property type="term" value="F:protein serine/threonine kinase activity"/>
    <property type="evidence" value="ECO:0007669"/>
    <property type="project" value="UniProtKB-KW"/>
</dbReference>
<dbReference type="InterPro" id="IPR011990">
    <property type="entry name" value="TPR-like_helical_dom_sf"/>
</dbReference>
<dbReference type="GO" id="GO:0005524">
    <property type="term" value="F:ATP binding"/>
    <property type="evidence" value="ECO:0007669"/>
    <property type="project" value="UniProtKB-UniRule"/>
</dbReference>
<dbReference type="InterPro" id="IPR050767">
    <property type="entry name" value="Sel1_AlgK"/>
</dbReference>
<keyword evidence="1" id="KW-0723">Serine/threonine-protein kinase</keyword>
<evidence type="ECO:0000256" key="1">
    <source>
        <dbReference type="ARBA" id="ARBA00022527"/>
    </source>
</evidence>
<reference evidence="7" key="1">
    <citation type="journal article" date="2020" name="Fungal Divers.">
        <title>Resolving the Mortierellaceae phylogeny through synthesis of multi-gene phylogenetics and phylogenomics.</title>
        <authorList>
            <person name="Vandepol N."/>
            <person name="Liber J."/>
            <person name="Desiro A."/>
            <person name="Na H."/>
            <person name="Kennedy M."/>
            <person name="Barry K."/>
            <person name="Grigoriev I.V."/>
            <person name="Miller A.N."/>
            <person name="O'Donnell K."/>
            <person name="Stajich J.E."/>
            <person name="Bonito G."/>
        </authorList>
    </citation>
    <scope>NUCLEOTIDE SEQUENCE</scope>
    <source>
        <strain evidence="7">BC1065</strain>
    </source>
</reference>
<gene>
    <name evidence="7" type="ORF">DFQ27_001574</name>
</gene>
<evidence type="ECO:0000256" key="4">
    <source>
        <dbReference type="ARBA" id="ARBA00038101"/>
    </source>
</evidence>
<feature type="binding site" evidence="5">
    <location>
        <position position="38"/>
    </location>
    <ligand>
        <name>ATP</name>
        <dbReference type="ChEBI" id="CHEBI:30616"/>
    </ligand>
</feature>
<dbReference type="OrthoDB" id="272077at2759"/>
<dbReference type="Gene3D" id="1.25.40.10">
    <property type="entry name" value="Tetratricopeptide repeat domain"/>
    <property type="match status" value="4"/>
</dbReference>
<dbReference type="InterPro" id="IPR011009">
    <property type="entry name" value="Kinase-like_dom_sf"/>
</dbReference>
<dbReference type="SMART" id="SM00220">
    <property type="entry name" value="S_TKc"/>
    <property type="match status" value="2"/>
</dbReference>
<comment type="caution">
    <text evidence="7">The sequence shown here is derived from an EMBL/GenBank/DDBJ whole genome shotgun (WGS) entry which is preliminary data.</text>
</comment>
<keyword evidence="3 5" id="KW-0067">ATP-binding</keyword>
<dbReference type="InterPro" id="IPR001245">
    <property type="entry name" value="Ser-Thr/Tyr_kinase_cat_dom"/>
</dbReference>
<keyword evidence="8" id="KW-1185">Reference proteome</keyword>
<dbReference type="PANTHER" id="PTHR11102">
    <property type="entry name" value="SEL-1-LIKE PROTEIN"/>
    <property type="match status" value="1"/>
</dbReference>
<feature type="domain" description="Protein kinase" evidence="6">
    <location>
        <begin position="11"/>
        <end position="267"/>
    </location>
</feature>
<dbReference type="PRINTS" id="PR00109">
    <property type="entry name" value="TYRKINASE"/>
</dbReference>
<dbReference type="PROSITE" id="PS00107">
    <property type="entry name" value="PROTEIN_KINASE_ATP"/>
    <property type="match status" value="2"/>
</dbReference>
<keyword evidence="2 5" id="KW-0547">Nucleotide-binding</keyword>
<organism evidence="7 8">
    <name type="scientific">Actinomortierella ambigua</name>
    <dbReference type="NCBI Taxonomy" id="1343610"/>
    <lineage>
        <taxon>Eukaryota</taxon>
        <taxon>Fungi</taxon>
        <taxon>Fungi incertae sedis</taxon>
        <taxon>Mucoromycota</taxon>
        <taxon>Mortierellomycotina</taxon>
        <taxon>Mortierellomycetes</taxon>
        <taxon>Mortierellales</taxon>
        <taxon>Mortierellaceae</taxon>
        <taxon>Actinomortierella</taxon>
    </lineage>
</organism>
<dbReference type="InterPro" id="IPR006597">
    <property type="entry name" value="Sel1-like"/>
</dbReference>
<dbReference type="EMBL" id="JAAAJB010000153">
    <property type="protein sequence ID" value="KAG0263922.1"/>
    <property type="molecule type" value="Genomic_DNA"/>
</dbReference>
<dbReference type="InterPro" id="IPR000719">
    <property type="entry name" value="Prot_kinase_dom"/>
</dbReference>
<accession>A0A9P6Q9Z1</accession>
<dbReference type="CDD" id="cd13999">
    <property type="entry name" value="STKc_MAP3K-like"/>
    <property type="match status" value="2"/>
</dbReference>
<evidence type="ECO:0000313" key="8">
    <source>
        <dbReference type="Proteomes" id="UP000807716"/>
    </source>
</evidence>
<comment type="similarity">
    <text evidence="4">Belongs to the sel-1 family.</text>
</comment>
<evidence type="ECO:0000259" key="6">
    <source>
        <dbReference type="PROSITE" id="PS50011"/>
    </source>
</evidence>